<evidence type="ECO:0000256" key="6">
    <source>
        <dbReference type="ARBA" id="ARBA00020990"/>
    </source>
</evidence>
<evidence type="ECO:0000259" key="14">
    <source>
        <dbReference type="Pfam" id="PF02749"/>
    </source>
</evidence>
<dbReference type="FunFam" id="3.20.20.70:FF:000090">
    <property type="entry name" value="Nicotinate-nucleotide pyrophosphorylase [carboxylating]"/>
    <property type="match status" value="1"/>
</dbReference>
<dbReference type="FunFam" id="3.90.1170.20:FF:000003">
    <property type="entry name" value="Nicotinate-nucleotide pyrophosphorylase [carboxylating]"/>
    <property type="match status" value="1"/>
</dbReference>
<proteinExistence type="inferred from homology"/>
<dbReference type="EMBL" id="KZ819602">
    <property type="protein sequence ID" value="PWN37098.1"/>
    <property type="molecule type" value="Genomic_DNA"/>
</dbReference>
<dbReference type="InterPro" id="IPR013785">
    <property type="entry name" value="Aldolase_TIM"/>
</dbReference>
<dbReference type="Pfam" id="PF01729">
    <property type="entry name" value="QRPTase_C"/>
    <property type="match status" value="1"/>
</dbReference>
<comment type="catalytic activity">
    <reaction evidence="11 12">
        <text>nicotinate beta-D-ribonucleotide + CO2 + diphosphate = quinolinate + 5-phospho-alpha-D-ribose 1-diphosphate + 2 H(+)</text>
        <dbReference type="Rhea" id="RHEA:12733"/>
        <dbReference type="ChEBI" id="CHEBI:15378"/>
        <dbReference type="ChEBI" id="CHEBI:16526"/>
        <dbReference type="ChEBI" id="CHEBI:29959"/>
        <dbReference type="ChEBI" id="CHEBI:33019"/>
        <dbReference type="ChEBI" id="CHEBI:57502"/>
        <dbReference type="ChEBI" id="CHEBI:58017"/>
        <dbReference type="EC" id="2.4.2.19"/>
    </reaction>
</comment>
<dbReference type="PANTHER" id="PTHR32179">
    <property type="entry name" value="NICOTINATE-NUCLEOTIDE PYROPHOSPHORYLASE [CARBOXYLATING]"/>
    <property type="match status" value="1"/>
</dbReference>
<organism evidence="15 16">
    <name type="scientific">Meira miltonrushii</name>
    <dbReference type="NCBI Taxonomy" id="1280837"/>
    <lineage>
        <taxon>Eukaryota</taxon>
        <taxon>Fungi</taxon>
        <taxon>Dikarya</taxon>
        <taxon>Basidiomycota</taxon>
        <taxon>Ustilaginomycotina</taxon>
        <taxon>Exobasidiomycetes</taxon>
        <taxon>Exobasidiales</taxon>
        <taxon>Brachybasidiaceae</taxon>
        <taxon>Meira</taxon>
    </lineage>
</organism>
<evidence type="ECO:0000256" key="12">
    <source>
        <dbReference type="PIRNR" id="PIRNR006250"/>
    </source>
</evidence>
<comment type="function">
    <text evidence="1 12">Involved in the catabolism of quinolinic acid (QA).</text>
</comment>
<feature type="domain" description="Quinolinate phosphoribosyl transferase N-terminal" evidence="14">
    <location>
        <begin position="36"/>
        <end position="119"/>
    </location>
</feature>
<dbReference type="SUPFAM" id="SSF54675">
    <property type="entry name" value="Nicotinate/Quinolinate PRTase N-terminal domain-like"/>
    <property type="match status" value="1"/>
</dbReference>
<feature type="domain" description="Quinolinate phosphoribosyl transferase C-terminal" evidence="13">
    <location>
        <begin position="121"/>
        <end position="304"/>
    </location>
</feature>
<dbReference type="InterPro" id="IPR037128">
    <property type="entry name" value="Quinolinate_PRibosylTase_N_sf"/>
</dbReference>
<dbReference type="SUPFAM" id="SSF51690">
    <property type="entry name" value="Nicotinate/Quinolinate PRTase C-terminal domain-like"/>
    <property type="match status" value="1"/>
</dbReference>
<dbReference type="PANTHER" id="PTHR32179:SF3">
    <property type="entry name" value="NICOTINATE-NUCLEOTIDE PYROPHOSPHORYLASE [CARBOXYLATING]"/>
    <property type="match status" value="1"/>
</dbReference>
<comment type="pathway">
    <text evidence="2 12">Cofactor biosynthesis; NAD(+) biosynthesis; nicotinate D-ribonucleotide from quinolinate: step 1/1.</text>
</comment>
<comment type="subunit">
    <text evidence="4 12">Hexamer formed by 3 homodimers.</text>
</comment>
<dbReference type="InParanoid" id="A0A316VJ59"/>
<dbReference type="GO" id="GO:0005737">
    <property type="term" value="C:cytoplasm"/>
    <property type="evidence" value="ECO:0007669"/>
    <property type="project" value="TreeGrafter"/>
</dbReference>
<evidence type="ECO:0000313" key="15">
    <source>
        <dbReference type="EMBL" id="PWN37098.1"/>
    </source>
</evidence>
<dbReference type="Pfam" id="PF02749">
    <property type="entry name" value="QRPTase_N"/>
    <property type="match status" value="1"/>
</dbReference>
<reference evidence="15 16" key="1">
    <citation type="journal article" date="2018" name="Mol. Biol. Evol.">
        <title>Broad Genomic Sampling Reveals a Smut Pathogenic Ancestry of the Fungal Clade Ustilaginomycotina.</title>
        <authorList>
            <person name="Kijpornyongpan T."/>
            <person name="Mondo S.J."/>
            <person name="Barry K."/>
            <person name="Sandor L."/>
            <person name="Lee J."/>
            <person name="Lipzen A."/>
            <person name="Pangilinan J."/>
            <person name="LaButti K."/>
            <person name="Hainaut M."/>
            <person name="Henrissat B."/>
            <person name="Grigoriev I.V."/>
            <person name="Spatafora J.W."/>
            <person name="Aime M.C."/>
        </authorList>
    </citation>
    <scope>NUCLEOTIDE SEQUENCE [LARGE SCALE GENOMIC DNA]</scope>
    <source>
        <strain evidence="15 16">MCA 3882</strain>
    </source>
</reference>
<dbReference type="InterPro" id="IPR022412">
    <property type="entry name" value="Quinolinate_PRibosylTrfase_N"/>
</dbReference>
<dbReference type="OrthoDB" id="10067394at2759"/>
<dbReference type="RefSeq" id="XP_025357400.1">
    <property type="nucleotide sequence ID" value="XM_025496263.1"/>
</dbReference>
<evidence type="ECO:0000256" key="7">
    <source>
        <dbReference type="ARBA" id="ARBA00022642"/>
    </source>
</evidence>
<evidence type="ECO:0000256" key="4">
    <source>
        <dbReference type="ARBA" id="ARBA00011218"/>
    </source>
</evidence>
<sequence>MSKHQYEHLLPHSWTTQVTAWLAEDTPSFDWGGFVVGDGERTAHLNAKASGILAGVPFFNEVFKQLECTVQWHYEEGQYIDVKKQGGEKAKVVVATVKGSVRKLLLGERVALNTLARCSGIATASAAFLDKARKTGYKGIVAGTRKTTPGFRLVEKYGMLVGGVDMHRNDLSSMVMLKDNHIWATGSITNAIEKARSVCGFSQKIDVEVQSEEEAREAILAGADVIMLDNMNGDKLIECARKLKQDLHVSSTSAGKDAKTFLIESSGGIDLDNVGGGGHVDNAIDIISTSSIHQSTKHVDFSLKIDPSS</sequence>
<dbReference type="InterPro" id="IPR004393">
    <property type="entry name" value="NadC"/>
</dbReference>
<dbReference type="GO" id="GO:0009435">
    <property type="term" value="P:NAD+ biosynthetic process"/>
    <property type="evidence" value="ECO:0007669"/>
    <property type="project" value="UniProtKB-UniPathway"/>
</dbReference>
<gene>
    <name evidence="15" type="ORF">FA14DRAFT_117958</name>
</gene>
<dbReference type="GO" id="GO:0034213">
    <property type="term" value="P:quinolinate catabolic process"/>
    <property type="evidence" value="ECO:0007669"/>
    <property type="project" value="TreeGrafter"/>
</dbReference>
<evidence type="ECO:0000259" key="13">
    <source>
        <dbReference type="Pfam" id="PF01729"/>
    </source>
</evidence>
<dbReference type="Gene3D" id="3.20.20.70">
    <property type="entry name" value="Aldolase class I"/>
    <property type="match status" value="1"/>
</dbReference>
<keyword evidence="8 12" id="KW-0328">Glycosyltransferase</keyword>
<keyword evidence="7 12" id="KW-0662">Pyridine nucleotide biosynthesis</keyword>
<dbReference type="PIRSF" id="PIRSF006250">
    <property type="entry name" value="NadC_ModD"/>
    <property type="match status" value="1"/>
</dbReference>
<dbReference type="InterPro" id="IPR036068">
    <property type="entry name" value="Nicotinate_pribotase-like_C"/>
</dbReference>
<evidence type="ECO:0000256" key="10">
    <source>
        <dbReference type="ARBA" id="ARBA00033102"/>
    </source>
</evidence>
<comment type="similarity">
    <text evidence="3 12">Belongs to the NadC/ModD family.</text>
</comment>
<dbReference type="STRING" id="1280837.A0A316VJ59"/>
<dbReference type="CDD" id="cd01572">
    <property type="entry name" value="QPRTase"/>
    <property type="match status" value="1"/>
</dbReference>
<evidence type="ECO:0000256" key="9">
    <source>
        <dbReference type="ARBA" id="ARBA00022679"/>
    </source>
</evidence>
<dbReference type="InterPro" id="IPR027277">
    <property type="entry name" value="NadC/ModD"/>
</dbReference>
<accession>A0A316VJ59</accession>
<evidence type="ECO:0000256" key="11">
    <source>
        <dbReference type="ARBA" id="ARBA00047445"/>
    </source>
</evidence>
<evidence type="ECO:0000256" key="3">
    <source>
        <dbReference type="ARBA" id="ARBA00009400"/>
    </source>
</evidence>
<evidence type="ECO:0000256" key="8">
    <source>
        <dbReference type="ARBA" id="ARBA00022676"/>
    </source>
</evidence>
<dbReference type="GO" id="GO:0004514">
    <property type="term" value="F:nicotinate-nucleotide diphosphorylase (carboxylating) activity"/>
    <property type="evidence" value="ECO:0007669"/>
    <property type="project" value="UniProtKB-EC"/>
</dbReference>
<keyword evidence="9 12" id="KW-0808">Transferase</keyword>
<name>A0A316VJ59_9BASI</name>
<dbReference type="EC" id="2.4.2.19" evidence="5 12"/>
<dbReference type="NCBIfam" id="TIGR00078">
    <property type="entry name" value="nadC"/>
    <property type="match status" value="1"/>
</dbReference>
<protein>
    <recommendedName>
        <fullName evidence="6 12">Nicotinate-nucleotide pyrophosphorylase [carboxylating]</fullName>
        <ecNumber evidence="5 12">2.4.2.19</ecNumber>
    </recommendedName>
    <alternativeName>
        <fullName evidence="10 12">Quinolinate phosphoribosyltransferase [decarboxylating]</fullName>
    </alternativeName>
</protein>
<evidence type="ECO:0000256" key="2">
    <source>
        <dbReference type="ARBA" id="ARBA00004893"/>
    </source>
</evidence>
<evidence type="ECO:0000313" key="16">
    <source>
        <dbReference type="Proteomes" id="UP000245771"/>
    </source>
</evidence>
<dbReference type="InterPro" id="IPR002638">
    <property type="entry name" value="Quinolinate_PRibosylTrfase_C"/>
</dbReference>
<evidence type="ECO:0000256" key="5">
    <source>
        <dbReference type="ARBA" id="ARBA00011944"/>
    </source>
</evidence>
<dbReference type="AlphaFoldDB" id="A0A316VJ59"/>
<evidence type="ECO:0000256" key="1">
    <source>
        <dbReference type="ARBA" id="ARBA00003237"/>
    </source>
</evidence>
<keyword evidence="16" id="KW-1185">Reference proteome</keyword>
<dbReference type="UniPathway" id="UPA00253">
    <property type="reaction ID" value="UER00331"/>
</dbReference>
<dbReference type="GeneID" id="37018044"/>
<dbReference type="Proteomes" id="UP000245771">
    <property type="component" value="Unassembled WGS sequence"/>
</dbReference>
<dbReference type="Gene3D" id="3.90.1170.20">
    <property type="entry name" value="Quinolinate phosphoribosyl transferase, N-terminal domain"/>
    <property type="match status" value="1"/>
</dbReference>